<dbReference type="InterPro" id="IPR011650">
    <property type="entry name" value="Peptidase_M20_dimer"/>
</dbReference>
<dbReference type="GO" id="GO:0019877">
    <property type="term" value="P:diaminopimelate biosynthetic process"/>
    <property type="evidence" value="ECO:0007669"/>
    <property type="project" value="UniProtKB-ARBA"/>
</dbReference>
<dbReference type="InterPro" id="IPR017439">
    <property type="entry name" value="Amidohydrolase"/>
</dbReference>
<dbReference type="EMBL" id="WUBI01000002">
    <property type="protein sequence ID" value="MWV45149.1"/>
    <property type="molecule type" value="Genomic_DNA"/>
</dbReference>
<name>A0A7X3IJK1_9BACL</name>
<dbReference type="Gene3D" id="3.30.70.360">
    <property type="match status" value="1"/>
</dbReference>
<evidence type="ECO:0000313" key="5">
    <source>
        <dbReference type="Proteomes" id="UP000460318"/>
    </source>
</evidence>
<dbReference type="Proteomes" id="UP000460318">
    <property type="component" value="Unassembled WGS sequence"/>
</dbReference>
<evidence type="ECO:0000256" key="2">
    <source>
        <dbReference type="PIRSR" id="PIRSR005962-1"/>
    </source>
</evidence>
<dbReference type="PIRSF" id="PIRSF005962">
    <property type="entry name" value="Pept_M20D_amidohydro"/>
    <property type="match status" value="1"/>
</dbReference>
<comment type="cofactor">
    <cofactor evidence="2">
        <name>Mn(2+)</name>
        <dbReference type="ChEBI" id="CHEBI:29035"/>
    </cofactor>
    <text evidence="2">The Mn(2+) ion enhances activity.</text>
</comment>
<feature type="binding site" evidence="2">
    <location>
        <position position="102"/>
    </location>
    <ligand>
        <name>Mn(2+)</name>
        <dbReference type="ChEBI" id="CHEBI:29035"/>
        <label>2</label>
    </ligand>
</feature>
<dbReference type="FunFam" id="3.30.70.360:FF:000001">
    <property type="entry name" value="N-acetyldiaminopimelate deacetylase"/>
    <property type="match status" value="1"/>
</dbReference>
<dbReference type="SUPFAM" id="SSF55031">
    <property type="entry name" value="Bacterial exopeptidase dimerisation domain"/>
    <property type="match status" value="1"/>
</dbReference>
<dbReference type="PANTHER" id="PTHR11014">
    <property type="entry name" value="PEPTIDASE M20 FAMILY MEMBER"/>
    <property type="match status" value="1"/>
</dbReference>
<dbReference type="InterPro" id="IPR036264">
    <property type="entry name" value="Bact_exopeptidase_dim_dom"/>
</dbReference>
<dbReference type="AlphaFoldDB" id="A0A7X3IJK1"/>
<dbReference type="CDD" id="cd08021">
    <property type="entry name" value="M20_Acy1_YhaA-like"/>
    <property type="match status" value="1"/>
</dbReference>
<feature type="binding site" evidence="2">
    <location>
        <position position="362"/>
    </location>
    <ligand>
        <name>Mn(2+)</name>
        <dbReference type="ChEBI" id="CHEBI:29035"/>
        <label>2</label>
    </ligand>
</feature>
<dbReference type="PANTHER" id="PTHR11014:SF63">
    <property type="entry name" value="METALLOPEPTIDASE, PUTATIVE (AFU_ORTHOLOGUE AFUA_6G09600)-RELATED"/>
    <property type="match status" value="1"/>
</dbReference>
<evidence type="ECO:0000313" key="4">
    <source>
        <dbReference type="EMBL" id="MWV45149.1"/>
    </source>
</evidence>
<keyword evidence="5" id="KW-1185">Reference proteome</keyword>
<evidence type="ECO:0000259" key="3">
    <source>
        <dbReference type="Pfam" id="PF07687"/>
    </source>
</evidence>
<accession>A0A7X3IJK1</accession>
<evidence type="ECO:0000256" key="1">
    <source>
        <dbReference type="ARBA" id="ARBA00022801"/>
    </source>
</evidence>
<dbReference type="InterPro" id="IPR002933">
    <property type="entry name" value="Peptidase_M20"/>
</dbReference>
<comment type="caution">
    <text evidence="4">The sequence shown here is derived from an EMBL/GenBank/DDBJ whole genome shotgun (WGS) entry which is preliminary data.</text>
</comment>
<dbReference type="GO" id="GO:0050118">
    <property type="term" value="F:N-acetyldiaminopimelate deacetylase activity"/>
    <property type="evidence" value="ECO:0007669"/>
    <property type="project" value="UniProtKB-ARBA"/>
</dbReference>
<dbReference type="Pfam" id="PF01546">
    <property type="entry name" value="Peptidase_M20"/>
    <property type="match status" value="1"/>
</dbReference>
<keyword evidence="1 4" id="KW-0378">Hydrolase</keyword>
<keyword evidence="2" id="KW-0464">Manganese</keyword>
<feature type="binding site" evidence="2">
    <location>
        <position position="138"/>
    </location>
    <ligand>
        <name>Mn(2+)</name>
        <dbReference type="ChEBI" id="CHEBI:29035"/>
        <label>2</label>
    </ligand>
</feature>
<keyword evidence="2" id="KW-0479">Metal-binding</keyword>
<sequence length="391" mass="42706">MREEALLNALQPQMVEWRRYLHRHPELSYHEEKTSRFIAGKLNELGLEVTTRVGGGHGVLAILKGGKPGKTVALRADMDALPIQDEKGCEYSSEVDGVMHACGHDGHTSTLLAVATYFCQRRQDVQGEIRFIFQPAEEVCPGGARGMIEAGVLQGVDVIYGVHLWTPFEAGTAASAPGPLMAAADEFFIDIMGKGGHGGMPHVTVDSVVAGAALVMQLQSIVSRTVDPLKPAVVTIGTIQGGSAQNVIAESCRITGTVRTFDEETRELIRGRIEDISHMTARTYGAEAKIDYLMGYPPLVNDEEETGRFFREAPSVFGADQVSQCDKIMPAEDFSYYLQEIPGCFMFVGAGNPDIQAIYPHHHPRFDFDETAMLSAAKLLVTMTQSFQGWE</sequence>
<feature type="binding site" evidence="2">
    <location>
        <position position="104"/>
    </location>
    <ligand>
        <name>Mn(2+)</name>
        <dbReference type="ChEBI" id="CHEBI:29035"/>
        <label>2</label>
    </ligand>
</feature>
<reference evidence="4 5" key="1">
    <citation type="submission" date="2019-12" db="EMBL/GenBank/DDBJ databases">
        <title>Paenibacillus sp. nov., an endophytic bacterium isolated from the stem of Dendrobium.</title>
        <authorList>
            <person name="Zhao R."/>
        </authorList>
    </citation>
    <scope>NUCLEOTIDE SEQUENCE [LARGE SCALE GENOMIC DNA]</scope>
    <source>
        <strain evidence="4 5">HJL G12</strain>
    </source>
</reference>
<dbReference type="NCBIfam" id="TIGR01891">
    <property type="entry name" value="amidohydrolases"/>
    <property type="match status" value="1"/>
</dbReference>
<dbReference type="GO" id="GO:0046872">
    <property type="term" value="F:metal ion binding"/>
    <property type="evidence" value="ECO:0007669"/>
    <property type="project" value="UniProtKB-KW"/>
</dbReference>
<dbReference type="Gene3D" id="3.40.630.10">
    <property type="entry name" value="Zn peptidases"/>
    <property type="match status" value="1"/>
</dbReference>
<dbReference type="SUPFAM" id="SSF53187">
    <property type="entry name" value="Zn-dependent exopeptidases"/>
    <property type="match status" value="1"/>
</dbReference>
<feature type="domain" description="Peptidase M20 dimerisation" evidence="3">
    <location>
        <begin position="188"/>
        <end position="276"/>
    </location>
</feature>
<feature type="binding site" evidence="2">
    <location>
        <position position="163"/>
    </location>
    <ligand>
        <name>Mn(2+)</name>
        <dbReference type="ChEBI" id="CHEBI:29035"/>
        <label>2</label>
    </ligand>
</feature>
<gene>
    <name evidence="4" type="ORF">GRF59_16105</name>
</gene>
<organism evidence="4 5">
    <name type="scientific">Paenibacillus dendrobii</name>
    <dbReference type="NCBI Taxonomy" id="2691084"/>
    <lineage>
        <taxon>Bacteria</taxon>
        <taxon>Bacillati</taxon>
        <taxon>Bacillota</taxon>
        <taxon>Bacilli</taxon>
        <taxon>Bacillales</taxon>
        <taxon>Paenibacillaceae</taxon>
        <taxon>Paenibacillus</taxon>
    </lineage>
</organism>
<dbReference type="Pfam" id="PF07687">
    <property type="entry name" value="M20_dimer"/>
    <property type="match status" value="1"/>
</dbReference>
<protein>
    <submittedName>
        <fullName evidence="4">Amidohydrolase</fullName>
    </submittedName>
</protein>
<dbReference type="RefSeq" id="WP_160498732.1">
    <property type="nucleotide sequence ID" value="NZ_WUBI01000002.1"/>
</dbReference>
<proteinExistence type="predicted"/>